<evidence type="ECO:0000256" key="5">
    <source>
        <dbReference type="SAM" id="MobiDB-lite"/>
    </source>
</evidence>
<reference evidence="8" key="2">
    <citation type="submission" date="2022-03" db="EMBL/GenBank/DDBJ databases">
        <title>Draft title - Genomic analysis of global carrot germplasm unveils the trajectory of domestication and the origin of high carotenoid orange carrot.</title>
        <authorList>
            <person name="Iorizzo M."/>
            <person name="Ellison S."/>
            <person name="Senalik D."/>
            <person name="Macko-Podgorni A."/>
            <person name="Grzebelus D."/>
            <person name="Bostan H."/>
            <person name="Rolling W."/>
            <person name="Curaba J."/>
            <person name="Simon P."/>
        </authorList>
    </citation>
    <scope>NUCLEOTIDE SEQUENCE</scope>
    <source>
        <tissue evidence="8">Leaf</tissue>
    </source>
</reference>
<keyword evidence="3" id="KW-0943">RNA-mediated gene silencing</keyword>
<dbReference type="Pfam" id="PF16486">
    <property type="entry name" value="ArgoN"/>
    <property type="match status" value="1"/>
</dbReference>
<dbReference type="Pfam" id="PF02170">
    <property type="entry name" value="PAZ"/>
    <property type="match status" value="1"/>
</dbReference>
<reference evidence="8" key="1">
    <citation type="journal article" date="2016" name="Nat. Genet.">
        <title>A high-quality carrot genome assembly provides new insights into carotenoid accumulation and asterid genome evolution.</title>
        <authorList>
            <person name="Iorizzo M."/>
            <person name="Ellison S."/>
            <person name="Senalik D."/>
            <person name="Zeng P."/>
            <person name="Satapoomin P."/>
            <person name="Huang J."/>
            <person name="Bowman M."/>
            <person name="Iovene M."/>
            <person name="Sanseverino W."/>
            <person name="Cavagnaro P."/>
            <person name="Yildiz M."/>
            <person name="Macko-Podgorni A."/>
            <person name="Moranska E."/>
            <person name="Grzebelus E."/>
            <person name="Grzebelus D."/>
            <person name="Ashrafi H."/>
            <person name="Zheng Z."/>
            <person name="Cheng S."/>
            <person name="Spooner D."/>
            <person name="Van Deynze A."/>
            <person name="Simon P."/>
        </authorList>
    </citation>
    <scope>NUCLEOTIDE SEQUENCE</scope>
    <source>
        <tissue evidence="8">Leaf</tissue>
    </source>
</reference>
<dbReference type="GO" id="GO:1990904">
    <property type="term" value="C:ribonucleoprotein complex"/>
    <property type="evidence" value="ECO:0007669"/>
    <property type="project" value="UniProtKB-KW"/>
</dbReference>
<dbReference type="Proteomes" id="UP000077755">
    <property type="component" value="Chromosome 3"/>
</dbReference>
<evidence type="ECO:0000313" key="9">
    <source>
        <dbReference type="Proteomes" id="UP000077755"/>
    </source>
</evidence>
<dbReference type="CDD" id="cd02846">
    <property type="entry name" value="PAZ_argonaute_like"/>
    <property type="match status" value="1"/>
</dbReference>
<evidence type="ECO:0000256" key="1">
    <source>
        <dbReference type="ARBA" id="ARBA00008201"/>
    </source>
</evidence>
<dbReference type="GO" id="GO:0051607">
    <property type="term" value="P:defense response to virus"/>
    <property type="evidence" value="ECO:0007669"/>
    <property type="project" value="UniProtKB-ARBA"/>
</dbReference>
<dbReference type="PROSITE" id="PS50821">
    <property type="entry name" value="PAZ"/>
    <property type="match status" value="1"/>
</dbReference>
<dbReference type="AlphaFoldDB" id="A0AAF0WJW7"/>
<feature type="domain" description="PAZ" evidence="6">
    <location>
        <begin position="230"/>
        <end position="347"/>
    </location>
</feature>
<feature type="region of interest" description="Disordered" evidence="5">
    <location>
        <begin position="122"/>
        <end position="143"/>
    </location>
</feature>
<feature type="domain" description="Piwi" evidence="7">
    <location>
        <begin position="513"/>
        <end position="821"/>
    </location>
</feature>
<dbReference type="InterPro" id="IPR045246">
    <property type="entry name" value="Piwi_ago-like"/>
</dbReference>
<dbReference type="Pfam" id="PF08699">
    <property type="entry name" value="ArgoL1"/>
    <property type="match status" value="1"/>
</dbReference>
<dbReference type="Pfam" id="PF16488">
    <property type="entry name" value="ArgoL2"/>
    <property type="match status" value="1"/>
</dbReference>
<keyword evidence="2" id="KW-0678">Repressor</keyword>
<evidence type="ECO:0000256" key="4">
    <source>
        <dbReference type="ARBA" id="ARBA00023274"/>
    </source>
</evidence>
<dbReference type="InterPro" id="IPR003165">
    <property type="entry name" value="Piwi"/>
</dbReference>
<dbReference type="Gene3D" id="3.40.50.2300">
    <property type="match status" value="1"/>
</dbReference>
<evidence type="ECO:0000256" key="2">
    <source>
        <dbReference type="ARBA" id="ARBA00022491"/>
    </source>
</evidence>
<evidence type="ECO:0000259" key="6">
    <source>
        <dbReference type="PROSITE" id="PS50821"/>
    </source>
</evidence>
<accession>A0AAF0WJW7</accession>
<dbReference type="PANTHER" id="PTHR22891">
    <property type="entry name" value="EUKARYOTIC TRANSLATION INITIATION FACTOR 2C"/>
    <property type="match status" value="1"/>
</dbReference>
<dbReference type="Gene3D" id="3.30.420.10">
    <property type="entry name" value="Ribonuclease H-like superfamily/Ribonuclease H"/>
    <property type="match status" value="1"/>
</dbReference>
<dbReference type="GO" id="GO:0031047">
    <property type="term" value="P:regulatory ncRNA-mediated gene silencing"/>
    <property type="evidence" value="ECO:0007669"/>
    <property type="project" value="UniProtKB-KW"/>
</dbReference>
<dbReference type="SUPFAM" id="SSF101690">
    <property type="entry name" value="PAZ domain"/>
    <property type="match status" value="1"/>
</dbReference>
<proteinExistence type="inferred from homology"/>
<evidence type="ECO:0000313" key="8">
    <source>
        <dbReference type="EMBL" id="WOG90711.1"/>
    </source>
</evidence>
<dbReference type="SUPFAM" id="SSF53098">
    <property type="entry name" value="Ribonuclease H-like"/>
    <property type="match status" value="1"/>
</dbReference>
<dbReference type="EMBL" id="CP093345">
    <property type="protein sequence ID" value="WOG90711.1"/>
    <property type="molecule type" value="Genomic_DNA"/>
</dbReference>
<organism evidence="8 9">
    <name type="scientific">Daucus carota subsp. sativus</name>
    <name type="common">Carrot</name>
    <dbReference type="NCBI Taxonomy" id="79200"/>
    <lineage>
        <taxon>Eukaryota</taxon>
        <taxon>Viridiplantae</taxon>
        <taxon>Streptophyta</taxon>
        <taxon>Embryophyta</taxon>
        <taxon>Tracheophyta</taxon>
        <taxon>Spermatophyta</taxon>
        <taxon>Magnoliopsida</taxon>
        <taxon>eudicotyledons</taxon>
        <taxon>Gunneridae</taxon>
        <taxon>Pentapetalae</taxon>
        <taxon>asterids</taxon>
        <taxon>campanulids</taxon>
        <taxon>Apiales</taxon>
        <taxon>Apiaceae</taxon>
        <taxon>Apioideae</taxon>
        <taxon>Scandiceae</taxon>
        <taxon>Daucinae</taxon>
        <taxon>Daucus</taxon>
        <taxon>Daucus sect. Daucus</taxon>
    </lineage>
</organism>
<dbReference type="Pfam" id="PF02171">
    <property type="entry name" value="Piwi"/>
    <property type="match status" value="1"/>
</dbReference>
<protein>
    <submittedName>
        <fullName evidence="8">Uncharacterized protein</fullName>
    </submittedName>
</protein>
<dbReference type="InterPro" id="IPR036397">
    <property type="entry name" value="RNaseH_sf"/>
</dbReference>
<dbReference type="InterPro" id="IPR014811">
    <property type="entry name" value="ArgoL1"/>
</dbReference>
<sequence length="855" mass="95939">MASPHAQDREPALSMTRSGLATKETKVQLYIYTNHFKVNVTNVDGYFFKYNVSIFYEDGRPLNDKVIRRKVLDRVHETYKAEFNGNFFAYDGEKSLFTVGALPSNKLEFTIVLEDISSTRTTGMRSQHAHGSPNESDWKRGKHPYPSKTYKVEISYAAKIPMQAIAKTLSVQDLEKSPEALRVLDIILRQHLVKKGCLLVRGFHSRFCTTQGGLSLNIDVSTTSVIRTRPVVEFLIAHQNAKDPFSLDWEKAKRALTNFKVRTSPTNTEYKITGLSEKICKELMFFSKQKGKKDENGKPQMIEITVYDYFVDIRRIPLSYSGDFPCIDVGKPNRPTYIPLELCSVVSSENYTKCNSSGSLVEITRLKPRDRMTVLTNALGINNYAAEPLLRACGVSISNNFTPVKGRILAAPRLKAGCGDDIFPCNGRWNFSNKKLVEPTTINDWAVVNFSAQCEIDSLINELIKCGEEKGINIARPVNVFEESSEHRRSPPLVRVEMMCKLLFSKIEQKPQFLLCLLPERKNSPLYGHWKRKNLIEYGVVTQCIAPAKVNGRYLTNVLLKINAKLGGLNSKLSIEHSPSNPLESKIPTLILGMSVFNGSPGKSGVPSIAAVVSSRCWPLFSKYRACVRTQSPKVATIESLFQKVSDKKDDGIIRELLMDFYTSSGSKKPDQIIIFRDGVSESQFNQVLNVELNQIIEACKFWDANWSPQFVVIIAQKNHHTRFFRPESTEHVHPGTVIDNTICRGQNSDFYLCSHAGITGITRPTHYHVLLDQVGFSPDDLQEFVHSLSYVYQSSTTAISVVAPISYAHSAATQMAKFMPGISSSHGVINTAGSVPIPQLPRLHEDVCNSMFFV</sequence>
<dbReference type="InterPro" id="IPR032472">
    <property type="entry name" value="ArgoL2"/>
</dbReference>
<keyword evidence="4" id="KW-0687">Ribonucleoprotein</keyword>
<dbReference type="PROSITE" id="PS50822">
    <property type="entry name" value="PIWI"/>
    <property type="match status" value="1"/>
</dbReference>
<evidence type="ECO:0000259" key="7">
    <source>
        <dbReference type="PROSITE" id="PS50822"/>
    </source>
</evidence>
<dbReference type="FunFam" id="3.30.420.10:FF:000091">
    <property type="entry name" value="Protein argonaute 3"/>
    <property type="match status" value="1"/>
</dbReference>
<dbReference type="InterPro" id="IPR012337">
    <property type="entry name" value="RNaseH-like_sf"/>
</dbReference>
<keyword evidence="9" id="KW-1185">Reference proteome</keyword>
<dbReference type="CDD" id="cd04657">
    <property type="entry name" value="Piwi_ago-like"/>
    <property type="match status" value="1"/>
</dbReference>
<comment type="similarity">
    <text evidence="1">Belongs to the argonaute family. Ago subfamily.</text>
</comment>
<dbReference type="SMART" id="SM00950">
    <property type="entry name" value="Piwi"/>
    <property type="match status" value="1"/>
</dbReference>
<dbReference type="Gene3D" id="2.170.260.10">
    <property type="entry name" value="paz domain"/>
    <property type="match status" value="1"/>
</dbReference>
<dbReference type="InterPro" id="IPR036085">
    <property type="entry name" value="PAZ_dom_sf"/>
</dbReference>
<gene>
    <name evidence="8" type="ORF">DCAR_0309955</name>
</gene>
<dbReference type="GO" id="GO:0003723">
    <property type="term" value="F:RNA binding"/>
    <property type="evidence" value="ECO:0007669"/>
    <property type="project" value="InterPro"/>
</dbReference>
<name>A0AAF0WJW7_DAUCS</name>
<dbReference type="InterPro" id="IPR032474">
    <property type="entry name" value="Argonaute_N"/>
</dbReference>
<evidence type="ECO:0000256" key="3">
    <source>
        <dbReference type="ARBA" id="ARBA00023158"/>
    </source>
</evidence>
<dbReference type="InterPro" id="IPR003100">
    <property type="entry name" value="PAZ_dom"/>
</dbReference>